<reference evidence="1 2" key="1">
    <citation type="journal article" date="2014" name="Int. J. Syst. Evol. Microbiol.">
        <title>Fulvimonas yonginensis sp. nov., isolated from greenhouse soil, and emended description of the genus Fulvimonas.</title>
        <authorList>
            <person name="Ahn J.H."/>
            <person name="Kim S.J."/>
            <person name="Weon H.Y."/>
            <person name="Hong S.B."/>
            <person name="Seok S.J."/>
            <person name="Kwon S.W."/>
        </authorList>
    </citation>
    <scope>NUCLEOTIDE SEQUENCE [LARGE SCALE GENOMIC DNA]</scope>
    <source>
        <strain evidence="1 2">KACC 16952</strain>
    </source>
</reference>
<gene>
    <name evidence="1" type="ORF">WAT24_14995</name>
</gene>
<dbReference type="Proteomes" id="UP001381174">
    <property type="component" value="Unassembled WGS sequence"/>
</dbReference>
<name>A0ABU8JER0_9GAMM</name>
<dbReference type="EMBL" id="JBBBNY010000014">
    <property type="protein sequence ID" value="MEI7038069.1"/>
    <property type="molecule type" value="Genomic_DNA"/>
</dbReference>
<protein>
    <submittedName>
        <fullName evidence="1">Uncharacterized protein</fullName>
    </submittedName>
</protein>
<accession>A0ABU8JER0</accession>
<dbReference type="RefSeq" id="WP_336808711.1">
    <property type="nucleotide sequence ID" value="NZ_JBBBNY010000014.1"/>
</dbReference>
<evidence type="ECO:0000313" key="1">
    <source>
        <dbReference type="EMBL" id="MEI7038069.1"/>
    </source>
</evidence>
<sequence length="88" mass="9501">MSAAFEAAMRSAREAIIAPRLQAQGLGWVVLSHDLGAFPWSPSEAFQRAKAAGLIDEEALTVMRALSARLEATRPAFRYLEAHACSVS</sequence>
<organism evidence="1 2">
    <name type="scientific">Fulvimonas yonginensis</name>
    <dbReference type="NCBI Taxonomy" id="1495200"/>
    <lineage>
        <taxon>Bacteria</taxon>
        <taxon>Pseudomonadati</taxon>
        <taxon>Pseudomonadota</taxon>
        <taxon>Gammaproteobacteria</taxon>
        <taxon>Lysobacterales</taxon>
        <taxon>Rhodanobacteraceae</taxon>
        <taxon>Fulvimonas</taxon>
    </lineage>
</organism>
<comment type="caution">
    <text evidence="1">The sequence shown here is derived from an EMBL/GenBank/DDBJ whole genome shotgun (WGS) entry which is preliminary data.</text>
</comment>
<proteinExistence type="predicted"/>
<keyword evidence="2" id="KW-1185">Reference proteome</keyword>
<evidence type="ECO:0000313" key="2">
    <source>
        <dbReference type="Proteomes" id="UP001381174"/>
    </source>
</evidence>